<sequence>MKLSTIKSFTFYSYIIIMNLLVATLMLGSIGARDFTAHSTTTTVMLYSIPPFYLIVSSMAAIGQARTGSSRISMTIVYTLTVPLMLMFVPLFQNF</sequence>
<keyword evidence="1" id="KW-0472">Membrane</keyword>
<keyword evidence="1" id="KW-1133">Transmembrane helix</keyword>
<gene>
    <name evidence="2" type="ORF">LCGC14_0347260</name>
</gene>
<feature type="transmembrane region" description="Helical" evidence="1">
    <location>
        <begin position="75"/>
        <end position="92"/>
    </location>
</feature>
<reference evidence="2" key="1">
    <citation type="journal article" date="2015" name="Nature">
        <title>Complex archaea that bridge the gap between prokaryotes and eukaryotes.</title>
        <authorList>
            <person name="Spang A."/>
            <person name="Saw J.H."/>
            <person name="Jorgensen S.L."/>
            <person name="Zaremba-Niedzwiedzka K."/>
            <person name="Martijn J."/>
            <person name="Lind A.E."/>
            <person name="van Eijk R."/>
            <person name="Schleper C."/>
            <person name="Guy L."/>
            <person name="Ettema T.J."/>
        </authorList>
    </citation>
    <scope>NUCLEOTIDE SEQUENCE</scope>
</reference>
<protein>
    <submittedName>
        <fullName evidence="2">Uncharacterized protein</fullName>
    </submittedName>
</protein>
<dbReference type="AlphaFoldDB" id="A0A0F9TH94"/>
<dbReference type="EMBL" id="LAZR01000258">
    <property type="protein sequence ID" value="KKN78659.1"/>
    <property type="molecule type" value="Genomic_DNA"/>
</dbReference>
<proteinExistence type="predicted"/>
<evidence type="ECO:0000256" key="1">
    <source>
        <dbReference type="SAM" id="Phobius"/>
    </source>
</evidence>
<evidence type="ECO:0000313" key="2">
    <source>
        <dbReference type="EMBL" id="KKN78659.1"/>
    </source>
</evidence>
<organism evidence="2">
    <name type="scientific">marine sediment metagenome</name>
    <dbReference type="NCBI Taxonomy" id="412755"/>
    <lineage>
        <taxon>unclassified sequences</taxon>
        <taxon>metagenomes</taxon>
        <taxon>ecological metagenomes</taxon>
    </lineage>
</organism>
<comment type="caution">
    <text evidence="2">The sequence shown here is derived from an EMBL/GenBank/DDBJ whole genome shotgun (WGS) entry which is preliminary data.</text>
</comment>
<feature type="transmembrane region" description="Helical" evidence="1">
    <location>
        <begin position="44"/>
        <end position="63"/>
    </location>
</feature>
<keyword evidence="1" id="KW-0812">Transmembrane</keyword>
<feature type="transmembrane region" description="Helical" evidence="1">
    <location>
        <begin position="12"/>
        <end position="32"/>
    </location>
</feature>
<name>A0A0F9TH94_9ZZZZ</name>
<accession>A0A0F9TH94</accession>